<name>A0AA35NVW4_9SAUR</name>
<proteinExistence type="predicted"/>
<sequence length="128" mass="14502">MFHESSHQPLLNGSDAHLAYLRGARAKIWWAPIGKKEKKKALGLCNSSFFLSVAAARLASVAVPGDCQSFPQIALEWYFGFFFLKGGHWKWPQMRQNNLFGCGLAESEWVQIRMQPLLFPSPPLHTRT</sequence>
<dbReference type="EMBL" id="OX395126">
    <property type="protein sequence ID" value="CAI5762397.1"/>
    <property type="molecule type" value="Genomic_DNA"/>
</dbReference>
<protein>
    <submittedName>
        <fullName evidence="1">Uncharacterized protein</fullName>
    </submittedName>
</protein>
<gene>
    <name evidence="1" type="ORF">PODLI_1B023651</name>
</gene>
<dbReference type="AlphaFoldDB" id="A0AA35NVW4"/>
<organism evidence="1 2">
    <name type="scientific">Podarcis lilfordi</name>
    <name type="common">Lilford's wall lizard</name>
    <dbReference type="NCBI Taxonomy" id="74358"/>
    <lineage>
        <taxon>Eukaryota</taxon>
        <taxon>Metazoa</taxon>
        <taxon>Chordata</taxon>
        <taxon>Craniata</taxon>
        <taxon>Vertebrata</taxon>
        <taxon>Euteleostomi</taxon>
        <taxon>Lepidosauria</taxon>
        <taxon>Squamata</taxon>
        <taxon>Bifurcata</taxon>
        <taxon>Unidentata</taxon>
        <taxon>Episquamata</taxon>
        <taxon>Laterata</taxon>
        <taxon>Lacertibaenia</taxon>
        <taxon>Lacertidae</taxon>
        <taxon>Podarcis</taxon>
    </lineage>
</organism>
<accession>A0AA35NVW4</accession>
<evidence type="ECO:0000313" key="1">
    <source>
        <dbReference type="EMBL" id="CAI5762397.1"/>
    </source>
</evidence>
<reference evidence="1" key="1">
    <citation type="submission" date="2022-12" db="EMBL/GenBank/DDBJ databases">
        <authorList>
            <person name="Alioto T."/>
            <person name="Alioto T."/>
            <person name="Gomez Garrido J."/>
        </authorList>
    </citation>
    <scope>NUCLEOTIDE SEQUENCE</scope>
</reference>
<evidence type="ECO:0000313" key="2">
    <source>
        <dbReference type="Proteomes" id="UP001178461"/>
    </source>
</evidence>
<keyword evidence="2" id="KW-1185">Reference proteome</keyword>
<dbReference type="Proteomes" id="UP001178461">
    <property type="component" value="Chromosome 1"/>
</dbReference>